<evidence type="ECO:0000313" key="2">
    <source>
        <dbReference type="Proteomes" id="UP001144096"/>
    </source>
</evidence>
<gene>
    <name evidence="1" type="ORF">M8542_41280</name>
</gene>
<dbReference type="AlphaFoldDB" id="A0A9X2NJZ3"/>
<comment type="caution">
    <text evidence="1">The sequence shown here is derived from an EMBL/GenBank/DDBJ whole genome shotgun (WGS) entry which is preliminary data.</text>
</comment>
<dbReference type="EMBL" id="JAMXQV010000031">
    <property type="protein sequence ID" value="MCR6489268.1"/>
    <property type="molecule type" value="Genomic_DNA"/>
</dbReference>
<name>A0A9X2NJZ3_9PSEU</name>
<reference evidence="1" key="1">
    <citation type="submission" date="2022-06" db="EMBL/GenBank/DDBJ databases">
        <title>Amycolatopsis iheyaensis sp. nov., a new species of the genus Amycolatopsis isolated from soil in Iheya island, Japan.</title>
        <authorList>
            <person name="Ngamcharungchit C."/>
            <person name="Kanto H."/>
            <person name="Take A."/>
            <person name="Intra B."/>
            <person name="Matsumoto A."/>
            <person name="Panbangred W."/>
            <person name="Inahashi Y."/>
        </authorList>
    </citation>
    <scope>NUCLEOTIDE SEQUENCE</scope>
    <source>
        <strain evidence="1">OK19-0408</strain>
    </source>
</reference>
<proteinExistence type="predicted"/>
<dbReference type="Proteomes" id="UP001144096">
    <property type="component" value="Unassembled WGS sequence"/>
</dbReference>
<organism evidence="1 2">
    <name type="scientific">Amycolatopsis iheyensis</name>
    <dbReference type="NCBI Taxonomy" id="2945988"/>
    <lineage>
        <taxon>Bacteria</taxon>
        <taxon>Bacillati</taxon>
        <taxon>Actinomycetota</taxon>
        <taxon>Actinomycetes</taxon>
        <taxon>Pseudonocardiales</taxon>
        <taxon>Pseudonocardiaceae</taxon>
        <taxon>Amycolatopsis</taxon>
    </lineage>
</organism>
<evidence type="ECO:0000313" key="1">
    <source>
        <dbReference type="EMBL" id="MCR6489268.1"/>
    </source>
</evidence>
<dbReference type="RefSeq" id="WP_257925839.1">
    <property type="nucleotide sequence ID" value="NZ_JAMXQV010000031.1"/>
</dbReference>
<sequence>MFVLDGPRCLVRGALRVITGTVQAFESLPRVAAALDDVHASLRRLREDDLNRESPRTG</sequence>
<protein>
    <submittedName>
        <fullName evidence="1">Uncharacterized protein</fullName>
    </submittedName>
</protein>
<keyword evidence="2" id="KW-1185">Reference proteome</keyword>
<accession>A0A9X2NJZ3</accession>